<dbReference type="SUPFAM" id="SSF46689">
    <property type="entry name" value="Homeodomain-like"/>
    <property type="match status" value="1"/>
</dbReference>
<proteinExistence type="predicted"/>
<dbReference type="Proteomes" id="UP000007880">
    <property type="component" value="Chromosome"/>
</dbReference>
<name>I0I629_CALAS</name>
<dbReference type="EMBL" id="AP012337">
    <property type="protein sequence ID" value="BAM00717.1"/>
    <property type="molecule type" value="Genomic_DNA"/>
</dbReference>
<dbReference type="InterPro" id="IPR009057">
    <property type="entry name" value="Homeodomain-like_sf"/>
</dbReference>
<evidence type="ECO:0000313" key="1">
    <source>
        <dbReference type="EMBL" id="BAM00717.1"/>
    </source>
</evidence>
<protein>
    <recommendedName>
        <fullName evidence="3">DUF433 domain-containing protein</fullName>
    </recommendedName>
</protein>
<dbReference type="KEGG" id="cap:CLDAP_26770"/>
<dbReference type="InterPro" id="IPR007367">
    <property type="entry name" value="DUF433"/>
</dbReference>
<reference evidence="1 2" key="1">
    <citation type="submission" date="2012-02" db="EMBL/GenBank/DDBJ databases">
        <title>Complete genome sequence of Caldilinea aerophila DSM 14535 (= NBRC 102666).</title>
        <authorList>
            <person name="Oguchi A."/>
            <person name="Hosoyama A."/>
            <person name="Sekine M."/>
            <person name="Fukai R."/>
            <person name="Kato Y."/>
            <person name="Nakamura S."/>
            <person name="Hanada S."/>
            <person name="Yamazaki S."/>
            <person name="Fujita N."/>
        </authorList>
    </citation>
    <scope>NUCLEOTIDE SEQUENCE [LARGE SCALE GENOMIC DNA]</scope>
    <source>
        <strain evidence="2">DSM 14535 / JCM 11387 / NBRC 104270 / STL-6-O1</strain>
    </source>
</reference>
<evidence type="ECO:0000313" key="2">
    <source>
        <dbReference type="Proteomes" id="UP000007880"/>
    </source>
</evidence>
<keyword evidence="2" id="KW-1185">Reference proteome</keyword>
<gene>
    <name evidence="1" type="ordered locus">CLDAP_26770</name>
</gene>
<dbReference type="Pfam" id="PF04255">
    <property type="entry name" value="DUF433"/>
    <property type="match status" value="1"/>
</dbReference>
<organism evidence="1 2">
    <name type="scientific">Caldilinea aerophila (strain DSM 14535 / JCM 11387 / NBRC 104270 / STL-6-O1)</name>
    <dbReference type="NCBI Taxonomy" id="926550"/>
    <lineage>
        <taxon>Bacteria</taxon>
        <taxon>Bacillati</taxon>
        <taxon>Chloroflexota</taxon>
        <taxon>Caldilineae</taxon>
        <taxon>Caldilineales</taxon>
        <taxon>Caldilineaceae</taxon>
        <taxon>Caldilinea</taxon>
    </lineage>
</organism>
<dbReference type="HOGENOM" id="CLU_146679_0_1_0"/>
<dbReference type="eggNOG" id="COG2442">
    <property type="taxonomic scope" value="Bacteria"/>
</dbReference>
<dbReference type="AlphaFoldDB" id="I0I629"/>
<evidence type="ECO:0008006" key="3">
    <source>
        <dbReference type="Google" id="ProtNLM"/>
    </source>
</evidence>
<accession>I0I629</accession>
<dbReference type="STRING" id="926550.CLDAP_26770"/>
<sequence length="85" mass="9860">MTLDTVVWAFLDGATAEEIAHQYPSLDLADIYSVIAYYLRRRAEVDAYLQRRQEQAEKIRKQNESRFDPSGIRERLLARRASGSL</sequence>
<dbReference type="InterPro" id="IPR036388">
    <property type="entry name" value="WH-like_DNA-bd_sf"/>
</dbReference>
<dbReference type="Gene3D" id="1.10.10.10">
    <property type="entry name" value="Winged helix-like DNA-binding domain superfamily/Winged helix DNA-binding domain"/>
    <property type="match status" value="1"/>
</dbReference>